<keyword evidence="7 13" id="KW-0378">Hydrolase</keyword>
<keyword evidence="2 13" id="KW-0963">Cytoplasm</keyword>
<evidence type="ECO:0000313" key="15">
    <source>
        <dbReference type="EMBL" id="QUL98484.1"/>
    </source>
</evidence>
<evidence type="ECO:0000256" key="6">
    <source>
        <dbReference type="ARBA" id="ARBA00022763"/>
    </source>
</evidence>
<comment type="function">
    <text evidence="13">The RuvA-RuvB-RuvC complex processes Holliday junction (HJ) DNA during genetic recombination and DNA repair. Endonuclease that resolves HJ intermediates. Cleaves cruciform DNA by making single-stranded nicks across the HJ at symmetrical positions within the homologous arms, yielding a 5'-phosphate and a 3'-hydroxyl group; requires a central core of homology in the junction. The consensus cleavage sequence is 5'-(A/T)TT(C/G)-3'. Cleavage occurs on the 3'-side of the TT dinucleotide at the point of strand exchange. HJ branch migration catalyzed by RuvA-RuvB allows RuvC to scan DNA until it finds its consensus sequence, where it cleaves and resolves the cruciform DNA.</text>
</comment>
<name>A0AAT9LBN0_9FIRM</name>
<dbReference type="InterPro" id="IPR036397">
    <property type="entry name" value="RNaseH_sf"/>
</dbReference>
<comment type="cofactor">
    <cofactor evidence="13">
        <name>Mg(2+)</name>
        <dbReference type="ChEBI" id="CHEBI:18420"/>
    </cofactor>
    <text evidence="13">Binds 2 Mg(2+) ion per subunit.</text>
</comment>
<comment type="similarity">
    <text evidence="1 13">Belongs to the RuvC family.</text>
</comment>
<evidence type="ECO:0000256" key="8">
    <source>
        <dbReference type="ARBA" id="ARBA00022842"/>
    </source>
</evidence>
<comment type="subunit">
    <text evidence="13">Homodimer which binds Holliday junction (HJ) DNA. The HJ becomes 2-fold symmetrical on binding to RuvC with unstacked arms; it has a different conformation from HJ DNA in complex with RuvA. In the full resolvosome a probable DNA-RuvA(4)-RuvB(12)-RuvC(2) complex forms which resolves the HJ.</text>
</comment>
<dbReference type="GO" id="GO:0006310">
    <property type="term" value="P:DNA recombination"/>
    <property type="evidence" value="ECO:0007669"/>
    <property type="project" value="UniProtKB-UniRule"/>
</dbReference>
<evidence type="ECO:0000256" key="13">
    <source>
        <dbReference type="HAMAP-Rule" id="MF_00034"/>
    </source>
</evidence>
<comment type="subcellular location">
    <subcellularLocation>
        <location evidence="13">Cytoplasm</location>
    </subcellularLocation>
</comment>
<dbReference type="PANTHER" id="PTHR30194">
    <property type="entry name" value="CROSSOVER JUNCTION ENDODEOXYRIBONUCLEASE RUVC"/>
    <property type="match status" value="1"/>
</dbReference>
<evidence type="ECO:0000256" key="14">
    <source>
        <dbReference type="NCBIfam" id="TIGR00228"/>
    </source>
</evidence>
<keyword evidence="4 13" id="KW-0479">Metal-binding</keyword>
<dbReference type="HAMAP" id="MF_00034">
    <property type="entry name" value="RuvC"/>
    <property type="match status" value="1"/>
</dbReference>
<evidence type="ECO:0000256" key="9">
    <source>
        <dbReference type="ARBA" id="ARBA00023125"/>
    </source>
</evidence>
<feature type="active site" evidence="13">
    <location>
        <position position="67"/>
    </location>
</feature>
<dbReference type="EC" id="3.1.21.10" evidence="13 14"/>
<evidence type="ECO:0000256" key="10">
    <source>
        <dbReference type="ARBA" id="ARBA00023172"/>
    </source>
</evidence>
<keyword evidence="8 13" id="KW-0460">Magnesium</keyword>
<dbReference type="SUPFAM" id="SSF53098">
    <property type="entry name" value="Ribonuclease H-like"/>
    <property type="match status" value="1"/>
</dbReference>
<evidence type="ECO:0000256" key="3">
    <source>
        <dbReference type="ARBA" id="ARBA00022722"/>
    </source>
</evidence>
<feature type="active site" evidence="13">
    <location>
        <position position="7"/>
    </location>
</feature>
<feature type="binding site" evidence="13">
    <location>
        <position position="140"/>
    </location>
    <ligand>
        <name>Mg(2+)</name>
        <dbReference type="ChEBI" id="CHEBI:18420"/>
        <label>1</label>
    </ligand>
</feature>
<accession>A0AAT9LBN0</accession>
<dbReference type="CDD" id="cd16962">
    <property type="entry name" value="RuvC"/>
    <property type="match status" value="1"/>
</dbReference>
<feature type="active site" evidence="13">
    <location>
        <position position="140"/>
    </location>
</feature>
<dbReference type="GO" id="GO:0005737">
    <property type="term" value="C:cytoplasm"/>
    <property type="evidence" value="ECO:0007669"/>
    <property type="project" value="UniProtKB-SubCell"/>
</dbReference>
<dbReference type="NCBIfam" id="TIGR00228">
    <property type="entry name" value="ruvC"/>
    <property type="match status" value="1"/>
</dbReference>
<dbReference type="PANTHER" id="PTHR30194:SF3">
    <property type="entry name" value="CROSSOVER JUNCTION ENDODEOXYRIBONUCLEASE RUVC"/>
    <property type="match status" value="1"/>
</dbReference>
<keyword evidence="3 13" id="KW-0540">Nuclease</keyword>
<evidence type="ECO:0000256" key="7">
    <source>
        <dbReference type="ARBA" id="ARBA00022801"/>
    </source>
</evidence>
<protein>
    <recommendedName>
        <fullName evidence="13 14">Crossover junction endodeoxyribonuclease RuvC</fullName>
        <ecNumber evidence="13 14">3.1.21.10</ecNumber>
    </recommendedName>
    <alternativeName>
        <fullName evidence="13">Holliday junction nuclease RuvC</fullName>
    </alternativeName>
    <alternativeName>
        <fullName evidence="13">Holliday junction resolvase RuvC</fullName>
    </alternativeName>
</protein>
<dbReference type="GO" id="GO:0048476">
    <property type="term" value="C:Holliday junction resolvase complex"/>
    <property type="evidence" value="ECO:0007669"/>
    <property type="project" value="UniProtKB-UniRule"/>
</dbReference>
<dbReference type="InterPro" id="IPR012337">
    <property type="entry name" value="RNaseH-like_sf"/>
</dbReference>
<keyword evidence="9 13" id="KW-0238">DNA-binding</keyword>
<feature type="binding site" evidence="13">
    <location>
        <position position="7"/>
    </location>
    <ligand>
        <name>Mg(2+)</name>
        <dbReference type="ChEBI" id="CHEBI:18420"/>
        <label>1</label>
    </ligand>
</feature>
<evidence type="ECO:0000256" key="2">
    <source>
        <dbReference type="ARBA" id="ARBA00022490"/>
    </source>
</evidence>
<keyword evidence="6 13" id="KW-0227">DNA damage</keyword>
<dbReference type="EMBL" id="CP062796">
    <property type="protein sequence ID" value="QUL98484.1"/>
    <property type="molecule type" value="Genomic_DNA"/>
</dbReference>
<evidence type="ECO:0000256" key="12">
    <source>
        <dbReference type="ARBA" id="ARBA00029354"/>
    </source>
</evidence>
<organism evidence="15">
    <name type="scientific">Candidatus Fermentithermobacillus carboniphilus</name>
    <dbReference type="NCBI Taxonomy" id="3085328"/>
    <lineage>
        <taxon>Bacteria</taxon>
        <taxon>Bacillati</taxon>
        <taxon>Bacillota</taxon>
        <taxon>Candidatus Fermentithermobacillia</taxon>
        <taxon>Candidatus Fermentithermobacillales</taxon>
        <taxon>Candidatus Fermentithermobacillaceae</taxon>
        <taxon>Candidatus Fermentithermobacillus</taxon>
    </lineage>
</organism>
<proteinExistence type="inferred from homology"/>
<dbReference type="NCBIfam" id="NF000711">
    <property type="entry name" value="PRK00039.2-1"/>
    <property type="match status" value="1"/>
</dbReference>
<feature type="binding site" evidence="13">
    <location>
        <position position="67"/>
    </location>
    <ligand>
        <name>Mg(2+)</name>
        <dbReference type="ChEBI" id="CHEBI:18420"/>
        <label>2</label>
    </ligand>
</feature>
<evidence type="ECO:0000256" key="4">
    <source>
        <dbReference type="ARBA" id="ARBA00022723"/>
    </source>
</evidence>
<dbReference type="GO" id="GO:0003677">
    <property type="term" value="F:DNA binding"/>
    <property type="evidence" value="ECO:0007669"/>
    <property type="project" value="UniProtKB-KW"/>
</dbReference>
<comment type="catalytic activity">
    <reaction evidence="12 13">
        <text>Endonucleolytic cleavage at a junction such as a reciprocal single-stranded crossover between two homologous DNA duplexes (Holliday junction).</text>
        <dbReference type="EC" id="3.1.21.10"/>
    </reaction>
</comment>
<dbReference type="PRINTS" id="PR00696">
    <property type="entry name" value="RSOLVASERUVC"/>
</dbReference>
<keyword evidence="5 13" id="KW-0255">Endonuclease</keyword>
<evidence type="ECO:0000256" key="5">
    <source>
        <dbReference type="ARBA" id="ARBA00022759"/>
    </source>
</evidence>
<dbReference type="InterPro" id="IPR002176">
    <property type="entry name" value="X-over_junc_endoDNase_RuvC"/>
</dbReference>
<dbReference type="GO" id="GO:0006281">
    <property type="term" value="P:DNA repair"/>
    <property type="evidence" value="ECO:0007669"/>
    <property type="project" value="UniProtKB-UniRule"/>
</dbReference>
<dbReference type="Gene3D" id="3.30.420.10">
    <property type="entry name" value="Ribonuclease H-like superfamily/Ribonuclease H"/>
    <property type="match status" value="1"/>
</dbReference>
<dbReference type="GO" id="GO:0008821">
    <property type="term" value="F:crossover junction DNA endonuclease activity"/>
    <property type="evidence" value="ECO:0007669"/>
    <property type="project" value="UniProtKB-UniRule"/>
</dbReference>
<evidence type="ECO:0000256" key="11">
    <source>
        <dbReference type="ARBA" id="ARBA00023204"/>
    </source>
</evidence>
<keyword evidence="10 13" id="KW-0233">DNA recombination</keyword>
<reference evidence="15" key="1">
    <citation type="submission" date="2020-10" db="EMBL/GenBank/DDBJ databases">
        <authorList>
            <person name="Kadnikov V."/>
            <person name="Beletsky A.V."/>
            <person name="Mardanov A.V."/>
            <person name="Karnachuk O.V."/>
            <person name="Ravin N.V."/>
        </authorList>
    </citation>
    <scope>NUCLEOTIDE SEQUENCE</scope>
    <source>
        <strain evidence="15">Bu02</strain>
    </source>
</reference>
<dbReference type="KEGG" id="fcz:IMF26_10835"/>
<reference evidence="15" key="2">
    <citation type="journal article" date="2023" name="Biology">
        <title>Prokaryotic Life Associated with Coal-Fire Gas Vents Revealed by Metagenomics.</title>
        <authorList>
            <person name="Kadnikov V.V."/>
            <person name="Mardanov A.V."/>
            <person name="Beletsky A.V."/>
            <person name="Karnachuk O.V."/>
            <person name="Ravin N.V."/>
        </authorList>
    </citation>
    <scope>NUCLEOTIDE SEQUENCE</scope>
    <source>
        <strain evidence="15">Bu02</strain>
    </source>
</reference>
<dbReference type="AlphaFoldDB" id="A0AAT9LBN0"/>
<gene>
    <name evidence="13 15" type="primary">ruvC</name>
    <name evidence="15" type="ORF">IMF26_10835</name>
</gene>
<sequence>MRILGIDPGTERTGWGVVDAKGPDLSALDYGCIITRKEESLSRRLFCIYENLLGIIDKHQPEVVAIEELFFAKNAKTAIDVGHARGVAVLVVGMKGLSLEEVTPLQVKSSIVGYGNATKEQVGVMIKNILGLPRVPRPDDVCDALAVAVVAGIKRSFRAVLRTGSKVERARTLPDRKE</sequence>
<dbReference type="Pfam" id="PF02075">
    <property type="entry name" value="RuvC"/>
    <property type="match status" value="1"/>
</dbReference>
<dbReference type="FunFam" id="3.30.420.10:FF:000002">
    <property type="entry name" value="Crossover junction endodeoxyribonuclease RuvC"/>
    <property type="match status" value="1"/>
</dbReference>
<dbReference type="GO" id="GO:0000287">
    <property type="term" value="F:magnesium ion binding"/>
    <property type="evidence" value="ECO:0007669"/>
    <property type="project" value="UniProtKB-UniRule"/>
</dbReference>
<evidence type="ECO:0000256" key="1">
    <source>
        <dbReference type="ARBA" id="ARBA00009518"/>
    </source>
</evidence>
<keyword evidence="11 13" id="KW-0234">DNA repair</keyword>